<name>A0A8S1MUP9_9CILI</name>
<evidence type="ECO:0000256" key="1">
    <source>
        <dbReference type="SAM" id="MobiDB-lite"/>
    </source>
</evidence>
<dbReference type="OrthoDB" id="270720at2759"/>
<keyword evidence="3" id="KW-1185">Reference proteome</keyword>
<dbReference type="AlphaFoldDB" id="A0A8S1MUP9"/>
<evidence type="ECO:0008006" key="4">
    <source>
        <dbReference type="Google" id="ProtNLM"/>
    </source>
</evidence>
<feature type="region of interest" description="Disordered" evidence="1">
    <location>
        <begin position="1"/>
        <end position="20"/>
    </location>
</feature>
<accession>A0A8S1MUP9</accession>
<protein>
    <recommendedName>
        <fullName evidence="4">MORN repeat protein</fullName>
    </recommendedName>
</protein>
<dbReference type="Proteomes" id="UP000692954">
    <property type="component" value="Unassembled WGS sequence"/>
</dbReference>
<sequence>MNDNGWKTNNMVQERRQIQKDQESLQINDEQFYEGKFQNGIMLGKEKELLHQEIKNVIEENGKRVKCDGFGIMKWDDGKYYEGNFDNGKQNGDEKFVHEQMDNRKEKEHIKINNVK</sequence>
<gene>
    <name evidence="2" type="ORF">PSON_ATCC_30995.1.T0400305</name>
</gene>
<evidence type="ECO:0000313" key="2">
    <source>
        <dbReference type="EMBL" id="CAD8080525.1"/>
    </source>
</evidence>
<evidence type="ECO:0000313" key="3">
    <source>
        <dbReference type="Proteomes" id="UP000692954"/>
    </source>
</evidence>
<reference evidence="2" key="1">
    <citation type="submission" date="2021-01" db="EMBL/GenBank/DDBJ databases">
        <authorList>
            <consortium name="Genoscope - CEA"/>
            <person name="William W."/>
        </authorList>
    </citation>
    <scope>NUCLEOTIDE SEQUENCE</scope>
</reference>
<dbReference type="EMBL" id="CAJJDN010000040">
    <property type="protein sequence ID" value="CAD8080525.1"/>
    <property type="molecule type" value="Genomic_DNA"/>
</dbReference>
<proteinExistence type="predicted"/>
<organism evidence="2 3">
    <name type="scientific">Paramecium sonneborni</name>
    <dbReference type="NCBI Taxonomy" id="65129"/>
    <lineage>
        <taxon>Eukaryota</taxon>
        <taxon>Sar</taxon>
        <taxon>Alveolata</taxon>
        <taxon>Ciliophora</taxon>
        <taxon>Intramacronucleata</taxon>
        <taxon>Oligohymenophorea</taxon>
        <taxon>Peniculida</taxon>
        <taxon>Parameciidae</taxon>
        <taxon>Paramecium</taxon>
    </lineage>
</organism>
<comment type="caution">
    <text evidence="2">The sequence shown here is derived from an EMBL/GenBank/DDBJ whole genome shotgun (WGS) entry which is preliminary data.</text>
</comment>
<feature type="compositionally biased region" description="Polar residues" evidence="1">
    <location>
        <begin position="1"/>
        <end position="12"/>
    </location>
</feature>